<dbReference type="InterPro" id="IPR004274">
    <property type="entry name" value="FCP1_dom"/>
</dbReference>
<comment type="function">
    <text evidence="1">Essential component of the TIM23 complex, a complex that mediates the translocation of transit peptide-containing proteins across the mitochondrial inner membrane.</text>
</comment>
<dbReference type="PROSITE" id="PS50969">
    <property type="entry name" value="FCP1"/>
    <property type="match status" value="1"/>
</dbReference>
<dbReference type="OrthoDB" id="287041at2759"/>
<dbReference type="VEuPathDB" id="TrichDB:TRFO_19511"/>
<feature type="compositionally biased region" description="Basic residues" evidence="2">
    <location>
        <begin position="1"/>
        <end position="10"/>
    </location>
</feature>
<evidence type="ECO:0000313" key="5">
    <source>
        <dbReference type="Proteomes" id="UP000179807"/>
    </source>
</evidence>
<evidence type="ECO:0000256" key="2">
    <source>
        <dbReference type="SAM" id="MobiDB-lite"/>
    </source>
</evidence>
<keyword evidence="1" id="KW-0653">Protein transport</keyword>
<dbReference type="EMBL" id="MLAK01000596">
    <property type="protein sequence ID" value="OHT11012.1"/>
    <property type="molecule type" value="Genomic_DNA"/>
</dbReference>
<dbReference type="GO" id="GO:0015031">
    <property type="term" value="P:protein transport"/>
    <property type="evidence" value="ECO:0007669"/>
    <property type="project" value="UniProtKB-KW"/>
</dbReference>
<dbReference type="SUPFAM" id="SSF56784">
    <property type="entry name" value="HAD-like"/>
    <property type="match status" value="1"/>
</dbReference>
<protein>
    <recommendedName>
        <fullName evidence="1">Mitochondrial import inner membrane translocase subunit TIM50</fullName>
    </recommendedName>
</protein>
<feature type="domain" description="FCP1 homology" evidence="3">
    <location>
        <begin position="84"/>
        <end position="240"/>
    </location>
</feature>
<comment type="similarity">
    <text evidence="1">Belongs to the TIM50 family.</text>
</comment>
<comment type="subcellular location">
    <subcellularLocation>
        <location evidence="1">Mitochondrion inner membrane</location>
        <topology evidence="1">Single-pass membrane protein</topology>
    </subcellularLocation>
</comment>
<organism evidence="4 5">
    <name type="scientific">Tritrichomonas foetus</name>
    <dbReference type="NCBI Taxonomy" id="1144522"/>
    <lineage>
        <taxon>Eukaryota</taxon>
        <taxon>Metamonada</taxon>
        <taxon>Parabasalia</taxon>
        <taxon>Tritrichomonadida</taxon>
        <taxon>Tritrichomonadidae</taxon>
        <taxon>Tritrichomonas</taxon>
    </lineage>
</organism>
<evidence type="ECO:0000313" key="4">
    <source>
        <dbReference type="EMBL" id="OHT11012.1"/>
    </source>
</evidence>
<comment type="subunit">
    <text evidence="1">Component of the TIM23 complex.</text>
</comment>
<dbReference type="GeneID" id="94835535"/>
<gene>
    <name evidence="4" type="ORF">TRFO_19511</name>
</gene>
<keyword evidence="1" id="KW-0813">Transport</keyword>
<accession>A0A1J4KMI7</accession>
<dbReference type="SMART" id="SM00577">
    <property type="entry name" value="CPDc"/>
    <property type="match status" value="1"/>
</dbReference>
<feature type="region of interest" description="Disordered" evidence="2">
    <location>
        <begin position="1"/>
        <end position="56"/>
    </location>
</feature>
<keyword evidence="1" id="KW-0811">Translocation</keyword>
<dbReference type="RefSeq" id="XP_068364148.1">
    <property type="nucleotide sequence ID" value="XM_068500831.1"/>
</dbReference>
<sequence>MKEGFRKKRKEGNSNFSKSKKMNPIGSLNTDRRDLDFGDNSVYPSKRKDARRGSQSLRRSWSVRMKQFFGVADDDQETYVPPPVLEGRKTLILDLDETLIHSADYPPHNSVQYFLSGEPSFYVYKRPGLDDFLRMITEKFDVFIFTFGDREYAEPVLDELCPFIDNDHRLYRDLCEIKSGKQVRKDLTLFQRSKKEIILVDDNINALHFNPKNTIQIERWLGMPSDRALIDWLPPILDECAAADDVRTVITRIPNKSKKKKSKK</sequence>
<keyword evidence="5" id="KW-1185">Reference proteome</keyword>
<dbReference type="PANTHER" id="PTHR12210">
    <property type="entry name" value="DULLARD PROTEIN PHOSPHATASE"/>
    <property type="match status" value="1"/>
</dbReference>
<dbReference type="Pfam" id="PF03031">
    <property type="entry name" value="NIF"/>
    <property type="match status" value="1"/>
</dbReference>
<dbReference type="GO" id="GO:0005744">
    <property type="term" value="C:TIM23 mitochondrial import inner membrane translocase complex"/>
    <property type="evidence" value="ECO:0007669"/>
    <property type="project" value="UniProtKB-UniRule"/>
</dbReference>
<dbReference type="InterPro" id="IPR050365">
    <property type="entry name" value="TIM50"/>
</dbReference>
<evidence type="ECO:0000259" key="3">
    <source>
        <dbReference type="PROSITE" id="PS50969"/>
    </source>
</evidence>
<dbReference type="CDD" id="cd07521">
    <property type="entry name" value="HAD_FCP1-like"/>
    <property type="match status" value="1"/>
</dbReference>
<dbReference type="InterPro" id="IPR023214">
    <property type="entry name" value="HAD_sf"/>
</dbReference>
<name>A0A1J4KMI7_9EUKA</name>
<comment type="caution">
    <text evidence="4">The sequence shown here is derived from an EMBL/GenBank/DDBJ whole genome shotgun (WGS) entry which is preliminary data.</text>
</comment>
<dbReference type="Gene3D" id="3.40.50.1000">
    <property type="entry name" value="HAD superfamily/HAD-like"/>
    <property type="match status" value="1"/>
</dbReference>
<reference evidence="4" key="1">
    <citation type="submission" date="2016-10" db="EMBL/GenBank/DDBJ databases">
        <authorList>
            <person name="Benchimol M."/>
            <person name="Almeida L.G."/>
            <person name="Vasconcelos A.T."/>
            <person name="Perreira-Neves A."/>
            <person name="Rosa I.A."/>
            <person name="Tasca T."/>
            <person name="Bogo M.R."/>
            <person name="de Souza W."/>
        </authorList>
    </citation>
    <scope>NUCLEOTIDE SEQUENCE [LARGE SCALE GENOMIC DNA]</scope>
    <source>
        <strain evidence="4">K</strain>
    </source>
</reference>
<dbReference type="InterPro" id="IPR036412">
    <property type="entry name" value="HAD-like_sf"/>
</dbReference>
<keyword evidence="1" id="KW-0496">Mitochondrion</keyword>
<keyword evidence="1" id="KW-0809">Transit peptide</keyword>
<dbReference type="AlphaFoldDB" id="A0A1J4KMI7"/>
<dbReference type="Proteomes" id="UP000179807">
    <property type="component" value="Unassembled WGS sequence"/>
</dbReference>
<evidence type="ECO:0000256" key="1">
    <source>
        <dbReference type="RuleBase" id="RU365079"/>
    </source>
</evidence>
<proteinExistence type="inferred from homology"/>